<evidence type="ECO:0000313" key="8">
    <source>
        <dbReference type="Proteomes" id="UP000265515"/>
    </source>
</evidence>
<dbReference type="SUPFAM" id="SSF56399">
    <property type="entry name" value="ADP-ribosylation"/>
    <property type="match status" value="1"/>
</dbReference>
<dbReference type="Pfam" id="PF18084">
    <property type="entry name" value="ARTD15_N"/>
    <property type="match status" value="1"/>
</dbReference>
<dbReference type="Gramene" id="GBG77082">
    <property type="protein sequence ID" value="GBG77082"/>
    <property type="gene ID" value="CBR_g23408"/>
</dbReference>
<proteinExistence type="predicted"/>
<keyword evidence="8" id="KW-1185">Reference proteome</keyword>
<organism evidence="7 8">
    <name type="scientific">Chara braunii</name>
    <name type="common">Braun's stonewort</name>
    <dbReference type="NCBI Taxonomy" id="69332"/>
    <lineage>
        <taxon>Eukaryota</taxon>
        <taxon>Viridiplantae</taxon>
        <taxon>Streptophyta</taxon>
        <taxon>Charophyceae</taxon>
        <taxon>Charales</taxon>
        <taxon>Characeae</taxon>
        <taxon>Chara</taxon>
    </lineage>
</organism>
<evidence type="ECO:0000256" key="2">
    <source>
        <dbReference type="ARBA" id="ARBA00022679"/>
    </source>
</evidence>
<comment type="caution">
    <text evidence="7">The sequence shown here is derived from an EMBL/GenBank/DDBJ whole genome shotgun (WGS) entry which is preliminary data.</text>
</comment>
<feature type="domain" description="PARP catalytic" evidence="6">
    <location>
        <begin position="161"/>
        <end position="363"/>
    </location>
</feature>
<evidence type="ECO:0000313" key="7">
    <source>
        <dbReference type="EMBL" id="GBG77082.1"/>
    </source>
</evidence>
<evidence type="ECO:0000256" key="5">
    <source>
        <dbReference type="RuleBase" id="RU362114"/>
    </source>
</evidence>
<dbReference type="InterPro" id="IPR051838">
    <property type="entry name" value="ARTD_PARP"/>
</dbReference>
<keyword evidence="4 5" id="KW-0520">NAD</keyword>
<evidence type="ECO:0000256" key="1">
    <source>
        <dbReference type="ARBA" id="ARBA00022676"/>
    </source>
</evidence>
<evidence type="ECO:0000259" key="6">
    <source>
        <dbReference type="PROSITE" id="PS51059"/>
    </source>
</evidence>
<dbReference type="GO" id="GO:0016779">
    <property type="term" value="F:nucleotidyltransferase activity"/>
    <property type="evidence" value="ECO:0007669"/>
    <property type="project" value="UniProtKB-KW"/>
</dbReference>
<evidence type="ECO:0000256" key="3">
    <source>
        <dbReference type="ARBA" id="ARBA00022695"/>
    </source>
</evidence>
<protein>
    <recommendedName>
        <fullName evidence="5">Poly [ADP-ribose] polymerase</fullName>
        <shortName evidence="5">PARP</shortName>
        <ecNumber evidence="5">2.4.2.-</ecNumber>
    </recommendedName>
</protein>
<sequence>MAEPQVSRSPCESMASQVNMDGQRDVGMVDVKREVDMAEIDRAELEESVMDVCRQSPEGVDLLVSSFVQSLRSYRRPTVCAPFPTTFFRKGSEQVEKDFFGAENCVAHFPRIGAIAAAARLTRAESNEVDGRSQQGQQQNANRNPLQCLPLRALYLLHWIVTCRRRLRLVEDPASEIAHMLPPGTSPWAFSSAGASQWLGSAVPHVVLEVAPPDVVQPFDLAKAQNGSFMAYHGTSAENLHSIIRCGLQNMSGTPLQRTGAAFGEGIYLCVDPTVALNYCSAGEGWERSCFGPRARYLLVCEVANGVGVMQGQNDTESACARVDESGDDSRHPPRTYIVARNGDMVRLRYLLVYSEPSRCSSKQKVGGSLTQFRRRFGGVRTSREGGGNGFAGGNGPDGMSGVVFDRASGDDVNGDDAPGYDASGVPIPVSAPRTDWCKIIIFAYIALLIAVGFWNQSSRHHGLSHFFYHLMS</sequence>
<dbReference type="EC" id="2.4.2.-" evidence="5"/>
<accession>A0A388L4A9</accession>
<dbReference type="OMA" id="AYHGTHL"/>
<reference evidence="7 8" key="1">
    <citation type="journal article" date="2018" name="Cell">
        <title>The Chara Genome: Secondary Complexity and Implications for Plant Terrestrialization.</title>
        <authorList>
            <person name="Nishiyama T."/>
            <person name="Sakayama H."/>
            <person name="Vries J.D."/>
            <person name="Buschmann H."/>
            <person name="Saint-Marcoux D."/>
            <person name="Ullrich K.K."/>
            <person name="Haas F.B."/>
            <person name="Vanderstraeten L."/>
            <person name="Becker D."/>
            <person name="Lang D."/>
            <person name="Vosolsobe S."/>
            <person name="Rombauts S."/>
            <person name="Wilhelmsson P.K.I."/>
            <person name="Janitza P."/>
            <person name="Kern R."/>
            <person name="Heyl A."/>
            <person name="Rumpler F."/>
            <person name="Villalobos L.I.A.C."/>
            <person name="Clay J.M."/>
            <person name="Skokan R."/>
            <person name="Toyoda A."/>
            <person name="Suzuki Y."/>
            <person name="Kagoshima H."/>
            <person name="Schijlen E."/>
            <person name="Tajeshwar N."/>
            <person name="Catarino B."/>
            <person name="Hetherington A.J."/>
            <person name="Saltykova A."/>
            <person name="Bonnot C."/>
            <person name="Breuninger H."/>
            <person name="Symeonidi A."/>
            <person name="Radhakrishnan G.V."/>
            <person name="Van Nieuwerburgh F."/>
            <person name="Deforce D."/>
            <person name="Chang C."/>
            <person name="Karol K.G."/>
            <person name="Hedrich R."/>
            <person name="Ulvskov P."/>
            <person name="Glockner G."/>
            <person name="Delwiche C.F."/>
            <person name="Petrasek J."/>
            <person name="Van de Peer Y."/>
            <person name="Friml J."/>
            <person name="Beilby M."/>
            <person name="Dolan L."/>
            <person name="Kohara Y."/>
            <person name="Sugano S."/>
            <person name="Fujiyama A."/>
            <person name="Delaux P.-M."/>
            <person name="Quint M."/>
            <person name="TheiBen G."/>
            <person name="Hagemann M."/>
            <person name="Harholt J."/>
            <person name="Dunand C."/>
            <person name="Zachgo S."/>
            <person name="Langdale J."/>
            <person name="Maumus F."/>
            <person name="Straeten D.V.D."/>
            <person name="Gould S.B."/>
            <person name="Rensing S.A."/>
        </authorList>
    </citation>
    <scope>NUCLEOTIDE SEQUENCE [LARGE SCALE GENOMIC DNA]</scope>
    <source>
        <strain evidence="7 8">S276</strain>
    </source>
</reference>
<keyword evidence="1 5" id="KW-0328">Glycosyltransferase</keyword>
<dbReference type="InterPro" id="IPR041400">
    <property type="entry name" value="PARP16_N"/>
</dbReference>
<gene>
    <name evidence="7" type="ORF">CBR_g23408</name>
</gene>
<dbReference type="InterPro" id="IPR012317">
    <property type="entry name" value="Poly(ADP-ribose)pol_cat_dom"/>
</dbReference>
<dbReference type="STRING" id="69332.A0A388L4A9"/>
<dbReference type="OrthoDB" id="19501at2759"/>
<dbReference type="Proteomes" id="UP000265515">
    <property type="component" value="Unassembled WGS sequence"/>
</dbReference>
<dbReference type="GO" id="GO:0003950">
    <property type="term" value="F:NAD+ poly-ADP-ribosyltransferase activity"/>
    <property type="evidence" value="ECO:0007669"/>
    <property type="project" value="UniProtKB-UniRule"/>
</dbReference>
<evidence type="ECO:0000256" key="4">
    <source>
        <dbReference type="ARBA" id="ARBA00023027"/>
    </source>
</evidence>
<keyword evidence="3" id="KW-0548">Nucleotidyltransferase</keyword>
<dbReference type="Pfam" id="PF00644">
    <property type="entry name" value="PARP"/>
    <property type="match status" value="1"/>
</dbReference>
<keyword evidence="2 5" id="KW-0808">Transferase</keyword>
<dbReference type="PANTHER" id="PTHR21328">
    <property type="entry name" value="POLY ADP-RIBOSE POLYMERASE FAMILY, MEMBER PARP"/>
    <property type="match status" value="1"/>
</dbReference>
<name>A0A388L4A9_CHABU</name>
<dbReference type="EMBL" id="BFEA01000259">
    <property type="protein sequence ID" value="GBG77082.1"/>
    <property type="molecule type" value="Genomic_DNA"/>
</dbReference>
<dbReference type="AlphaFoldDB" id="A0A388L4A9"/>
<dbReference type="PROSITE" id="PS51059">
    <property type="entry name" value="PARP_CATALYTIC"/>
    <property type="match status" value="1"/>
</dbReference>
<dbReference type="Gene3D" id="3.90.228.10">
    <property type="match status" value="1"/>
</dbReference>